<dbReference type="AlphaFoldDB" id="A0A8H3IUW2"/>
<feature type="compositionally biased region" description="Basic and acidic residues" evidence="1">
    <location>
        <begin position="97"/>
        <end position="107"/>
    </location>
</feature>
<accession>A0A8H3IUW2</accession>
<sequence>MAPTKNLSTPTWPAEQRAWLLIYGQRFSHKIVLVEESHKLFPERANKEIFGHLKNHVQTADLETQAKLEELGKTFAWYQAPPKEGELGHRTGHGLMKKIENDNEARGRSNFKKKYKPTVPATQDAGAASDEQEVSPPSSPSQAEGQPKHRAHSGAPDSPISIASSEPED</sequence>
<comment type="caution">
    <text evidence="2">The sequence shown here is derived from an EMBL/GenBank/DDBJ whole genome shotgun (WGS) entry which is preliminary data.</text>
</comment>
<keyword evidence="3" id="KW-1185">Reference proteome</keyword>
<protein>
    <submittedName>
        <fullName evidence="2">Uncharacterized protein</fullName>
    </submittedName>
</protein>
<evidence type="ECO:0000313" key="3">
    <source>
        <dbReference type="Proteomes" id="UP000664534"/>
    </source>
</evidence>
<feature type="region of interest" description="Disordered" evidence="1">
    <location>
        <begin position="82"/>
        <end position="169"/>
    </location>
</feature>
<dbReference type="Proteomes" id="UP000664534">
    <property type="component" value="Unassembled WGS sequence"/>
</dbReference>
<proteinExistence type="predicted"/>
<reference evidence="2" key="1">
    <citation type="submission" date="2021-03" db="EMBL/GenBank/DDBJ databases">
        <authorList>
            <person name="Tagirdzhanova G."/>
        </authorList>
    </citation>
    <scope>NUCLEOTIDE SEQUENCE</scope>
</reference>
<dbReference type="EMBL" id="CAJPDT010000077">
    <property type="protein sequence ID" value="CAF9934570.1"/>
    <property type="molecule type" value="Genomic_DNA"/>
</dbReference>
<evidence type="ECO:0000313" key="2">
    <source>
        <dbReference type="EMBL" id="CAF9934570.1"/>
    </source>
</evidence>
<gene>
    <name evidence="2" type="ORF">IMSHALPRED_009765</name>
</gene>
<organism evidence="2 3">
    <name type="scientific">Imshaugia aleurites</name>
    <dbReference type="NCBI Taxonomy" id="172621"/>
    <lineage>
        <taxon>Eukaryota</taxon>
        <taxon>Fungi</taxon>
        <taxon>Dikarya</taxon>
        <taxon>Ascomycota</taxon>
        <taxon>Pezizomycotina</taxon>
        <taxon>Lecanoromycetes</taxon>
        <taxon>OSLEUM clade</taxon>
        <taxon>Lecanoromycetidae</taxon>
        <taxon>Lecanorales</taxon>
        <taxon>Lecanorineae</taxon>
        <taxon>Parmeliaceae</taxon>
        <taxon>Imshaugia</taxon>
    </lineage>
</organism>
<name>A0A8H3IUW2_9LECA</name>
<evidence type="ECO:0000256" key="1">
    <source>
        <dbReference type="SAM" id="MobiDB-lite"/>
    </source>
</evidence>